<dbReference type="AlphaFoldDB" id="A0A7L4MTL5"/>
<keyword evidence="2 4" id="KW-0863">Zinc-finger</keyword>
<dbReference type="GO" id="GO:0031901">
    <property type="term" value="C:early endosome membrane"/>
    <property type="evidence" value="ECO:0007669"/>
    <property type="project" value="TreeGrafter"/>
</dbReference>
<keyword evidence="8" id="KW-1185">Reference proteome</keyword>
<dbReference type="InterPro" id="IPR000306">
    <property type="entry name" value="Znf_FYVE"/>
</dbReference>
<feature type="domain" description="FYVE-type" evidence="6">
    <location>
        <begin position="420"/>
        <end position="448"/>
    </location>
</feature>
<dbReference type="GO" id="GO:0016197">
    <property type="term" value="P:endosomal transport"/>
    <property type="evidence" value="ECO:0007669"/>
    <property type="project" value="TreeGrafter"/>
</dbReference>
<keyword evidence="3" id="KW-0862">Zinc</keyword>
<sequence length="448" mass="48748">VASVPSDLPKGPQMQKNPAALPGNCVLPGSSYARGAKVDLENKMLEENGSSEELHSSKILSTVSPSCISGEEVQTSLSCLPLPVSICGSLVAMEEKVNPSPQNEMAEVISNISTVCAGKSHMDLSSMELIKNTDVHEEEWYMARINESIMEKSMDGEKDDTKHVIDDSDCQQIKDFTYTFLKYEAEPYDFSVESYCSESRSPGMTDFTVEESVIKSDSLISDAELDDFLYGQTLQSNVLKSSDNYSNLMEANANEGNVSNVNNLDFTEVGEEHLRAKLEDVMSIHSNLKVSSGASELESATKEDVSCIQNLRENGSEAIISDIHTEGARPKQLLGLSQGAVGQTQLNSRSDVLERKEEEDSSVTPDASLSGTIIDVGENSDSVLYGGGSSETVGSQVPENTESLKIPAVFSQKQPAWVPDSEAPKCMNCHIKFTFTKRRHHCRACGKV</sequence>
<dbReference type="InterPro" id="IPR013083">
    <property type="entry name" value="Znf_RING/FYVE/PHD"/>
</dbReference>
<dbReference type="PANTHER" id="PTHR46319">
    <property type="entry name" value="ZINC FINGER FYVE DOMAIN-CONTAINING PROTEIN"/>
    <property type="match status" value="1"/>
</dbReference>
<dbReference type="PROSITE" id="PS50178">
    <property type="entry name" value="ZF_FYVE"/>
    <property type="match status" value="1"/>
</dbReference>
<accession>A0A7L4MTL5</accession>
<dbReference type="GO" id="GO:0006622">
    <property type="term" value="P:protein targeting to lysosome"/>
    <property type="evidence" value="ECO:0007669"/>
    <property type="project" value="TreeGrafter"/>
</dbReference>
<evidence type="ECO:0000256" key="4">
    <source>
        <dbReference type="PROSITE-ProRule" id="PRU00091"/>
    </source>
</evidence>
<dbReference type="Pfam" id="PF01363">
    <property type="entry name" value="FYVE"/>
    <property type="match status" value="1"/>
</dbReference>
<reference evidence="7 8" key="1">
    <citation type="submission" date="2020-02" db="EMBL/GenBank/DDBJ databases">
        <title>Bird 10,000 Genomes (B10K) Project - Family phase.</title>
        <authorList>
            <person name="Zhang G."/>
        </authorList>
    </citation>
    <scope>NUCLEOTIDE SEQUENCE [LARGE SCALE GENOMIC DNA]</scope>
    <source>
        <strain evidence="7">B10K-DU-013-51</strain>
        <tissue evidence="7">Mixed tissue sample</tissue>
    </source>
</reference>
<dbReference type="Gene3D" id="3.30.40.10">
    <property type="entry name" value="Zinc/RING finger domain, C3HC4 (zinc finger)"/>
    <property type="match status" value="1"/>
</dbReference>
<evidence type="ECO:0000256" key="2">
    <source>
        <dbReference type="ARBA" id="ARBA00022771"/>
    </source>
</evidence>
<name>A0A7L4MTL5_9AVES</name>
<feature type="compositionally biased region" description="Polar residues" evidence="5">
    <location>
        <begin position="362"/>
        <end position="371"/>
    </location>
</feature>
<dbReference type="InterPro" id="IPR011011">
    <property type="entry name" value="Znf_FYVE_PHD"/>
</dbReference>
<dbReference type="EMBL" id="VYZU01002070">
    <property type="protein sequence ID" value="NXY81103.1"/>
    <property type="molecule type" value="Genomic_DNA"/>
</dbReference>
<evidence type="ECO:0000256" key="5">
    <source>
        <dbReference type="SAM" id="MobiDB-lite"/>
    </source>
</evidence>
<dbReference type="Proteomes" id="UP000586704">
    <property type="component" value="Unassembled WGS sequence"/>
</dbReference>
<protein>
    <submittedName>
        <fullName evidence="7">ZFY16 protein</fullName>
    </submittedName>
</protein>
<dbReference type="GO" id="GO:0008270">
    <property type="term" value="F:zinc ion binding"/>
    <property type="evidence" value="ECO:0007669"/>
    <property type="project" value="UniProtKB-KW"/>
</dbReference>
<evidence type="ECO:0000256" key="1">
    <source>
        <dbReference type="ARBA" id="ARBA00022723"/>
    </source>
</evidence>
<dbReference type="OrthoDB" id="5872154at2759"/>
<organism evidence="7 8">
    <name type="scientific">Ceyx cyanopectus</name>
    <name type="common">Indigo-banded kingfisher</name>
    <dbReference type="NCBI Taxonomy" id="390723"/>
    <lineage>
        <taxon>Eukaryota</taxon>
        <taxon>Metazoa</taxon>
        <taxon>Chordata</taxon>
        <taxon>Craniata</taxon>
        <taxon>Vertebrata</taxon>
        <taxon>Euteleostomi</taxon>
        <taxon>Archelosauria</taxon>
        <taxon>Archosauria</taxon>
        <taxon>Dinosauria</taxon>
        <taxon>Saurischia</taxon>
        <taxon>Theropoda</taxon>
        <taxon>Coelurosauria</taxon>
        <taxon>Aves</taxon>
        <taxon>Neognathae</taxon>
        <taxon>Neoaves</taxon>
        <taxon>Telluraves</taxon>
        <taxon>Coraciimorphae</taxon>
        <taxon>Coraciiformes</taxon>
        <taxon>Alcedinidae</taxon>
        <taxon>Ceyx</taxon>
    </lineage>
</organism>
<evidence type="ECO:0000313" key="8">
    <source>
        <dbReference type="Proteomes" id="UP000586704"/>
    </source>
</evidence>
<feature type="region of interest" description="Disordered" evidence="5">
    <location>
        <begin position="1"/>
        <end position="20"/>
    </location>
</feature>
<dbReference type="PANTHER" id="PTHR46319:SF1">
    <property type="entry name" value="ZINC FINGER FYVE DOMAIN-CONTAINING PROTEIN 16"/>
    <property type="match status" value="1"/>
</dbReference>
<evidence type="ECO:0000256" key="3">
    <source>
        <dbReference type="ARBA" id="ARBA00022833"/>
    </source>
</evidence>
<evidence type="ECO:0000259" key="6">
    <source>
        <dbReference type="PROSITE" id="PS50178"/>
    </source>
</evidence>
<feature type="region of interest" description="Disordered" evidence="5">
    <location>
        <begin position="345"/>
        <end position="372"/>
    </location>
</feature>
<dbReference type="SMART" id="SM00064">
    <property type="entry name" value="FYVE"/>
    <property type="match status" value="1"/>
</dbReference>
<feature type="non-terminal residue" evidence="7">
    <location>
        <position position="1"/>
    </location>
</feature>
<gene>
    <name evidence="7" type="primary">Zfyve16_0</name>
    <name evidence="7" type="ORF">CEYCYA_R12390</name>
</gene>
<comment type="caution">
    <text evidence="7">The sequence shown here is derived from an EMBL/GenBank/DDBJ whole genome shotgun (WGS) entry which is preliminary data.</text>
</comment>
<evidence type="ECO:0000313" key="7">
    <source>
        <dbReference type="EMBL" id="NXY81103.1"/>
    </source>
</evidence>
<dbReference type="SUPFAM" id="SSF57903">
    <property type="entry name" value="FYVE/PHD zinc finger"/>
    <property type="match status" value="1"/>
</dbReference>
<dbReference type="InterPro" id="IPR017455">
    <property type="entry name" value="Znf_FYVE-rel"/>
</dbReference>
<keyword evidence="1" id="KW-0479">Metal-binding</keyword>
<proteinExistence type="predicted"/>
<feature type="non-terminal residue" evidence="7">
    <location>
        <position position="448"/>
    </location>
</feature>